<reference evidence="2 3" key="1">
    <citation type="submission" date="2019-10" db="EMBL/GenBank/DDBJ databases">
        <title>Streptomyces smaragdinus sp. nov. and Streptomyces fabii sp. nov., isolated from the gut of fungus growing-termite Macrotermes natalensis.</title>
        <authorList>
            <person name="Schwitalla J."/>
            <person name="Benndorf R."/>
            <person name="Martin K."/>
            <person name="De Beer W."/>
            <person name="Kaster A.-K."/>
            <person name="Vollmers J."/>
            <person name="Poulsen M."/>
            <person name="Beemelmanns C."/>
        </authorList>
    </citation>
    <scope>NUCLEOTIDE SEQUENCE [LARGE SCALE GENOMIC DNA]</scope>
    <source>
        <strain evidence="2 3">RB5</strain>
    </source>
</reference>
<evidence type="ECO:0000256" key="1">
    <source>
        <dbReference type="SAM" id="MobiDB-lite"/>
    </source>
</evidence>
<dbReference type="AlphaFoldDB" id="A0A7K0CBX2"/>
<comment type="caution">
    <text evidence="2">The sequence shown here is derived from an EMBL/GenBank/DDBJ whole genome shotgun (WGS) entry which is preliminary data.</text>
</comment>
<dbReference type="EMBL" id="WEGJ01000002">
    <property type="protein sequence ID" value="MQY10939.1"/>
    <property type="molecule type" value="Genomic_DNA"/>
</dbReference>
<proteinExistence type="predicted"/>
<evidence type="ECO:0000313" key="2">
    <source>
        <dbReference type="EMBL" id="MQY10939.1"/>
    </source>
</evidence>
<name>A0A7K0CBX2_9ACTN</name>
<sequence length="57" mass="5990">MTLPTTGTRPAEDAAPLAGTEHAPHGDGIPQDPATLISWWTRTAVTSGYGPTIWAFV</sequence>
<dbReference type="Proteomes" id="UP000466345">
    <property type="component" value="Unassembled WGS sequence"/>
</dbReference>
<evidence type="ECO:0000313" key="3">
    <source>
        <dbReference type="Proteomes" id="UP000466345"/>
    </source>
</evidence>
<keyword evidence="3" id="KW-1185">Reference proteome</keyword>
<gene>
    <name evidence="2" type="ORF">SRB5_10530</name>
</gene>
<protein>
    <submittedName>
        <fullName evidence="2">Uncharacterized protein</fullName>
    </submittedName>
</protein>
<accession>A0A7K0CBX2</accession>
<organism evidence="2 3">
    <name type="scientific">Streptomyces smaragdinus</name>
    <dbReference type="NCBI Taxonomy" id="2585196"/>
    <lineage>
        <taxon>Bacteria</taxon>
        <taxon>Bacillati</taxon>
        <taxon>Actinomycetota</taxon>
        <taxon>Actinomycetes</taxon>
        <taxon>Kitasatosporales</taxon>
        <taxon>Streptomycetaceae</taxon>
        <taxon>Streptomyces</taxon>
    </lineage>
</organism>
<feature type="region of interest" description="Disordered" evidence="1">
    <location>
        <begin position="1"/>
        <end position="32"/>
    </location>
</feature>